<protein>
    <recommendedName>
        <fullName evidence="4">Azaphilone pigments biosynthesis cluster protein L N-terminal domain-containing protein</fullName>
    </recommendedName>
</protein>
<dbReference type="Pfam" id="PF17111">
    <property type="entry name" value="PigL_N"/>
    <property type="match status" value="1"/>
</dbReference>
<evidence type="ECO:0000256" key="3">
    <source>
        <dbReference type="PROSITE-ProRule" id="PRU00023"/>
    </source>
</evidence>
<gene>
    <name evidence="5" type="ORF">B0A48_16553</name>
</gene>
<dbReference type="PANTHER" id="PTHR24198:SF165">
    <property type="entry name" value="ANKYRIN REPEAT-CONTAINING PROTEIN-RELATED"/>
    <property type="match status" value="1"/>
</dbReference>
<dbReference type="InterPro" id="IPR036770">
    <property type="entry name" value="Ankyrin_rpt-contain_sf"/>
</dbReference>
<dbReference type="PROSITE" id="PS50297">
    <property type="entry name" value="ANK_REP_REGION"/>
    <property type="match status" value="1"/>
</dbReference>
<dbReference type="OrthoDB" id="366390at2759"/>
<dbReference type="EMBL" id="NAJO01000054">
    <property type="protein sequence ID" value="OQN97394.1"/>
    <property type="molecule type" value="Genomic_DNA"/>
</dbReference>
<dbReference type="Proteomes" id="UP000192596">
    <property type="component" value="Unassembled WGS sequence"/>
</dbReference>
<feature type="repeat" description="ANK" evidence="3">
    <location>
        <begin position="232"/>
        <end position="264"/>
    </location>
</feature>
<dbReference type="PANTHER" id="PTHR24198">
    <property type="entry name" value="ANKYRIN REPEAT AND PROTEIN KINASE DOMAIN-CONTAINING PROTEIN"/>
    <property type="match status" value="1"/>
</dbReference>
<dbReference type="STRING" id="1507870.A0A1V8SE05"/>
<evidence type="ECO:0000256" key="1">
    <source>
        <dbReference type="ARBA" id="ARBA00022737"/>
    </source>
</evidence>
<dbReference type="InterPro" id="IPR031348">
    <property type="entry name" value="PigL_N"/>
</dbReference>
<evidence type="ECO:0000256" key="2">
    <source>
        <dbReference type="ARBA" id="ARBA00023043"/>
    </source>
</evidence>
<evidence type="ECO:0000313" key="5">
    <source>
        <dbReference type="EMBL" id="OQN97394.1"/>
    </source>
</evidence>
<keyword evidence="6" id="KW-1185">Reference proteome</keyword>
<dbReference type="SUPFAM" id="SSF48403">
    <property type="entry name" value="Ankyrin repeat"/>
    <property type="match status" value="2"/>
</dbReference>
<dbReference type="AlphaFoldDB" id="A0A1V8SE05"/>
<comment type="caution">
    <text evidence="5">The sequence shown here is derived from an EMBL/GenBank/DDBJ whole genome shotgun (WGS) entry which is preliminary data.</text>
</comment>
<evidence type="ECO:0000313" key="6">
    <source>
        <dbReference type="Proteomes" id="UP000192596"/>
    </source>
</evidence>
<name>A0A1V8SE05_9PEZI</name>
<proteinExistence type="predicted"/>
<evidence type="ECO:0000259" key="4">
    <source>
        <dbReference type="Pfam" id="PF17111"/>
    </source>
</evidence>
<keyword evidence="1" id="KW-0677">Repeat</keyword>
<organism evidence="5 6">
    <name type="scientific">Cryoendolithus antarcticus</name>
    <dbReference type="NCBI Taxonomy" id="1507870"/>
    <lineage>
        <taxon>Eukaryota</taxon>
        <taxon>Fungi</taxon>
        <taxon>Dikarya</taxon>
        <taxon>Ascomycota</taxon>
        <taxon>Pezizomycotina</taxon>
        <taxon>Dothideomycetes</taxon>
        <taxon>Dothideomycetidae</taxon>
        <taxon>Cladosporiales</taxon>
        <taxon>Cladosporiaceae</taxon>
        <taxon>Cryoendolithus</taxon>
    </lineage>
</organism>
<dbReference type="Pfam" id="PF12796">
    <property type="entry name" value="Ank_2"/>
    <property type="match status" value="1"/>
</dbReference>
<dbReference type="PROSITE" id="PS50088">
    <property type="entry name" value="ANK_REPEAT"/>
    <property type="match status" value="1"/>
</dbReference>
<keyword evidence="2 3" id="KW-0040">ANK repeat</keyword>
<sequence length="908" mass="98942">MADPLSIAASVIAIATVFLQSSKALTEFVQDVKGAPEELRAIASDAKTFSAHVLAVKSSLAIPDIGRLVDRTEAIRGLMAVMCDAMQRCADACQALLRKLESHTSSTTTGLKLARDLGWVFKKKDILAAVQRLANTKLTLTTSYTSANLVIQLHTLVLDSGNASAVQIDPATVTSAGIDVASTLGRFRAASIRVGPESVSARSYLLAAEAGNVKLVEELLDQGVDVDSRFAEGHSALLLATARLDAPLIKLLLDRGADPLIDSDSLPTPLSIAVALGDHLTLPCMVAVLARRASHPAWRDNKGNSVLHLLMGAWGSEDDWHTNSRTLTDRGVSLKAGTDATDRRRLTDAQVDAARKMFLESLCLLLDSGADLNLRNASGDVPLGVLLREAGGRYYGIEVTQLLIDCGTHLDVQNSAGDSLLSSGLCKIPVGWDFEARVANFKLLLARGASASMQIRDGTTLIHALVDAMRQTRRRSYWLRRLLWEDEFSVEFAEILSLLVDDDEAHMSHADSVGRPPLAAIIMSGCAAWSRLFIECVAQPTVHMQASDRLDLALRQKEADLIVKLLCRADEDSGPDDEACDAALCEAVCWAVALDAEDLVKTLLGPMPCAFANRERTRTVQALDEAQKRYDSVSRRDIPDSGPIDTPLDVAARAGSKSMIRLLISYGFPIVFRADTYDDTTALDTAVQWQNVTAMQELLALGTREGLGSDFPWGTVDEDFGAKITAGGRRNIASALSALGLELADDWQVAAALGLDNGFVASADTERQGPTSGVLIEGRKRVVDANDSTGLGVEWRDIASRCERDMITWSPSGLPTCLNRLNLREGLERHWAASEWCQLYYERYVNVDWKAIAVQPEHKRIRELVTRDRHFGRRSEWDGAVYDRDFVASVVRKRMDRAPLVRRRAPSL</sequence>
<dbReference type="SMART" id="SM00248">
    <property type="entry name" value="ANK"/>
    <property type="match status" value="5"/>
</dbReference>
<dbReference type="InParanoid" id="A0A1V8SE05"/>
<dbReference type="Gene3D" id="1.25.40.20">
    <property type="entry name" value="Ankyrin repeat-containing domain"/>
    <property type="match status" value="3"/>
</dbReference>
<feature type="domain" description="Azaphilone pigments biosynthesis cluster protein L N-terminal" evidence="4">
    <location>
        <begin position="2"/>
        <end position="150"/>
    </location>
</feature>
<dbReference type="InterPro" id="IPR002110">
    <property type="entry name" value="Ankyrin_rpt"/>
</dbReference>
<accession>A0A1V8SE05</accession>
<reference evidence="6" key="1">
    <citation type="submission" date="2017-03" db="EMBL/GenBank/DDBJ databases">
        <title>Genomes of endolithic fungi from Antarctica.</title>
        <authorList>
            <person name="Coleine C."/>
            <person name="Masonjones S."/>
            <person name="Stajich J.E."/>
        </authorList>
    </citation>
    <scope>NUCLEOTIDE SEQUENCE [LARGE SCALE GENOMIC DNA]</scope>
    <source>
        <strain evidence="6">CCFEE 5527</strain>
    </source>
</reference>